<dbReference type="EMBL" id="AMGW01000006">
    <property type="protein sequence ID" value="EXJ55101.1"/>
    <property type="molecule type" value="Genomic_DNA"/>
</dbReference>
<dbReference type="InterPro" id="IPR050936">
    <property type="entry name" value="AP-1-like"/>
</dbReference>
<sequence>MDFGFVSSPSQSPSQSLFTAGQYFDSTSEGSSPNSPHVSTAVSMLVGPSLTRRKQMSQMMFNPASMQYDMYQYGNTAGSFYPTTQTTKIPVEYNNAATVDQSDRRRRRSGSTSAATTKDKESIPNMHMRRRAQNRASQRAFRERKEKHVKGLERQLEDLHEKHQDLLQSYTRQADEVSKLNGRISELTAELNTLRSCQDQSFSEMLMPDKFDKFDAFSTSDNMLYNGPECYFDKNAVDLNSEFALHSFEDSL</sequence>
<keyword evidence="4" id="KW-0805">Transcription regulation</keyword>
<keyword evidence="7" id="KW-0539">Nucleus</keyword>
<evidence type="ECO:0000259" key="10">
    <source>
        <dbReference type="PROSITE" id="PS50217"/>
    </source>
</evidence>
<comment type="caution">
    <text evidence="11">The sequence shown here is derived from an EMBL/GenBank/DDBJ whole genome shotgun (WGS) entry which is preliminary data.</text>
</comment>
<protein>
    <recommendedName>
        <fullName evidence="8">Putative transcription factor kapC</fullName>
    </recommendedName>
</protein>
<keyword evidence="6" id="KW-0804">Transcription</keyword>
<evidence type="ECO:0000256" key="9">
    <source>
        <dbReference type="SAM" id="MobiDB-lite"/>
    </source>
</evidence>
<dbReference type="PROSITE" id="PS00036">
    <property type="entry name" value="BZIP_BASIC"/>
    <property type="match status" value="1"/>
</dbReference>
<evidence type="ECO:0000256" key="8">
    <source>
        <dbReference type="ARBA" id="ARBA00044067"/>
    </source>
</evidence>
<dbReference type="RefSeq" id="XP_007760211.1">
    <property type="nucleotide sequence ID" value="XM_007762021.1"/>
</dbReference>
<dbReference type="PROSITE" id="PS50217">
    <property type="entry name" value="BZIP"/>
    <property type="match status" value="1"/>
</dbReference>
<keyword evidence="12" id="KW-1185">Reference proteome</keyword>
<dbReference type="PANTHER" id="PTHR40621">
    <property type="entry name" value="TRANSCRIPTION FACTOR KAPC-RELATED"/>
    <property type="match status" value="1"/>
</dbReference>
<dbReference type="GeneID" id="19182596"/>
<dbReference type="Proteomes" id="UP000019473">
    <property type="component" value="Unassembled WGS sequence"/>
</dbReference>
<dbReference type="CDD" id="cd14688">
    <property type="entry name" value="bZIP_YAP"/>
    <property type="match status" value="1"/>
</dbReference>
<evidence type="ECO:0000256" key="7">
    <source>
        <dbReference type="ARBA" id="ARBA00023242"/>
    </source>
</evidence>
<dbReference type="STRING" id="1182544.W9VSE4"/>
<dbReference type="eggNOG" id="ENOG502T0QK">
    <property type="taxonomic scope" value="Eukaryota"/>
</dbReference>
<reference evidence="11 12" key="1">
    <citation type="submission" date="2013-03" db="EMBL/GenBank/DDBJ databases">
        <title>The Genome Sequence of Cladophialophora yegresii CBS 114405.</title>
        <authorList>
            <consortium name="The Broad Institute Genomics Platform"/>
            <person name="Cuomo C."/>
            <person name="de Hoog S."/>
            <person name="Gorbushina A."/>
            <person name="Walker B."/>
            <person name="Young S.K."/>
            <person name="Zeng Q."/>
            <person name="Gargeya S."/>
            <person name="Fitzgerald M."/>
            <person name="Haas B."/>
            <person name="Abouelleil A."/>
            <person name="Allen A.W."/>
            <person name="Alvarado L."/>
            <person name="Arachchi H.M."/>
            <person name="Berlin A.M."/>
            <person name="Chapman S.B."/>
            <person name="Gainer-Dewar J."/>
            <person name="Goldberg J."/>
            <person name="Griggs A."/>
            <person name="Gujja S."/>
            <person name="Hansen M."/>
            <person name="Howarth C."/>
            <person name="Imamovic A."/>
            <person name="Ireland A."/>
            <person name="Larimer J."/>
            <person name="McCowan C."/>
            <person name="Murphy C."/>
            <person name="Pearson M."/>
            <person name="Poon T.W."/>
            <person name="Priest M."/>
            <person name="Roberts A."/>
            <person name="Saif S."/>
            <person name="Shea T."/>
            <person name="Sisk P."/>
            <person name="Sykes S."/>
            <person name="Wortman J."/>
            <person name="Nusbaum C."/>
            <person name="Birren B."/>
        </authorList>
    </citation>
    <scope>NUCLEOTIDE SEQUENCE [LARGE SCALE GENOMIC DNA]</scope>
    <source>
        <strain evidence="11 12">CBS 114405</strain>
    </source>
</reference>
<dbReference type="Gene3D" id="1.20.5.170">
    <property type="match status" value="1"/>
</dbReference>
<accession>W9VSE4</accession>
<dbReference type="InterPro" id="IPR004827">
    <property type="entry name" value="bZIP"/>
</dbReference>
<gene>
    <name evidence="11" type="ORF">A1O7_08026</name>
</gene>
<dbReference type="PANTHER" id="PTHR40621:SF11">
    <property type="entry name" value="TRANSCRIPTION FACTOR KAPC-RELATED"/>
    <property type="match status" value="1"/>
</dbReference>
<proteinExistence type="inferred from homology"/>
<dbReference type="OrthoDB" id="2593073at2759"/>
<dbReference type="InterPro" id="IPR046347">
    <property type="entry name" value="bZIP_sf"/>
</dbReference>
<evidence type="ECO:0000256" key="1">
    <source>
        <dbReference type="ARBA" id="ARBA00004049"/>
    </source>
</evidence>
<evidence type="ECO:0000256" key="2">
    <source>
        <dbReference type="ARBA" id="ARBA00004123"/>
    </source>
</evidence>
<name>W9VSE4_9EURO</name>
<comment type="similarity">
    <text evidence="3">Belongs to the bZIP family.</text>
</comment>
<organism evidence="11 12">
    <name type="scientific">Cladophialophora yegresii CBS 114405</name>
    <dbReference type="NCBI Taxonomy" id="1182544"/>
    <lineage>
        <taxon>Eukaryota</taxon>
        <taxon>Fungi</taxon>
        <taxon>Dikarya</taxon>
        <taxon>Ascomycota</taxon>
        <taxon>Pezizomycotina</taxon>
        <taxon>Eurotiomycetes</taxon>
        <taxon>Chaetothyriomycetidae</taxon>
        <taxon>Chaetothyriales</taxon>
        <taxon>Herpotrichiellaceae</taxon>
        <taxon>Cladophialophora</taxon>
    </lineage>
</organism>
<dbReference type="SMART" id="SM00338">
    <property type="entry name" value="BRLZ"/>
    <property type="match status" value="1"/>
</dbReference>
<evidence type="ECO:0000256" key="3">
    <source>
        <dbReference type="ARBA" id="ARBA00007163"/>
    </source>
</evidence>
<feature type="domain" description="BZIP" evidence="10">
    <location>
        <begin position="129"/>
        <end position="187"/>
    </location>
</feature>
<evidence type="ECO:0000313" key="11">
    <source>
        <dbReference type="EMBL" id="EXJ55101.1"/>
    </source>
</evidence>
<evidence type="ECO:0000313" key="12">
    <source>
        <dbReference type="Proteomes" id="UP000019473"/>
    </source>
</evidence>
<keyword evidence="5" id="KW-0238">DNA-binding</keyword>
<dbReference type="HOGENOM" id="CLU_076384_1_0_1"/>
<dbReference type="GO" id="GO:0000976">
    <property type="term" value="F:transcription cis-regulatory region binding"/>
    <property type="evidence" value="ECO:0007669"/>
    <property type="project" value="InterPro"/>
</dbReference>
<dbReference type="SUPFAM" id="SSF57959">
    <property type="entry name" value="Leucine zipper domain"/>
    <property type="match status" value="1"/>
</dbReference>
<dbReference type="VEuPathDB" id="FungiDB:A1O7_08026"/>
<comment type="subcellular location">
    <subcellularLocation>
        <location evidence="2">Nucleus</location>
    </subcellularLocation>
</comment>
<feature type="region of interest" description="Disordered" evidence="9">
    <location>
        <begin position="95"/>
        <end position="144"/>
    </location>
</feature>
<evidence type="ECO:0000256" key="5">
    <source>
        <dbReference type="ARBA" id="ARBA00023125"/>
    </source>
</evidence>
<evidence type="ECO:0000256" key="6">
    <source>
        <dbReference type="ARBA" id="ARBA00023163"/>
    </source>
</evidence>
<dbReference type="AlphaFoldDB" id="W9VSE4"/>
<dbReference type="GO" id="GO:0001228">
    <property type="term" value="F:DNA-binding transcription activator activity, RNA polymerase II-specific"/>
    <property type="evidence" value="ECO:0007669"/>
    <property type="project" value="TreeGrafter"/>
</dbReference>
<evidence type="ECO:0000256" key="4">
    <source>
        <dbReference type="ARBA" id="ARBA00023015"/>
    </source>
</evidence>
<comment type="function">
    <text evidence="1">Putative transcription factor.</text>
</comment>
<dbReference type="Pfam" id="PF00170">
    <property type="entry name" value="bZIP_1"/>
    <property type="match status" value="1"/>
</dbReference>
<dbReference type="GO" id="GO:0090575">
    <property type="term" value="C:RNA polymerase II transcription regulator complex"/>
    <property type="evidence" value="ECO:0007669"/>
    <property type="project" value="TreeGrafter"/>
</dbReference>